<gene>
    <name evidence="2" type="ORF">UK23_13915</name>
</gene>
<dbReference type="InterPro" id="IPR037883">
    <property type="entry name" value="Knr4/Smi1-like_sf"/>
</dbReference>
<dbReference type="AlphaFoldDB" id="A0A0F0H6Z4"/>
<dbReference type="EMBL" id="JYJG01000084">
    <property type="protein sequence ID" value="KJK49393.1"/>
    <property type="molecule type" value="Genomic_DNA"/>
</dbReference>
<reference evidence="2 3" key="1">
    <citation type="submission" date="2015-02" db="EMBL/GenBank/DDBJ databases">
        <authorList>
            <person name="Ju K.-S."/>
            <person name="Doroghazi J.R."/>
            <person name="Metcalf W."/>
        </authorList>
    </citation>
    <scope>NUCLEOTIDE SEQUENCE [LARGE SCALE GENOMIC DNA]</scope>
    <source>
        <strain evidence="2 3">NRRL B-16140</strain>
    </source>
</reference>
<comment type="caution">
    <text evidence="2">The sequence shown here is derived from an EMBL/GenBank/DDBJ whole genome shotgun (WGS) entry which is preliminary data.</text>
</comment>
<dbReference type="SUPFAM" id="SSF160631">
    <property type="entry name" value="SMI1/KNR4-like"/>
    <property type="match status" value="1"/>
</dbReference>
<accession>A0A0F0H6Z4</accession>
<organism evidence="2 3">
    <name type="scientific">Lentzea aerocolonigenes</name>
    <name type="common">Lechevalieria aerocolonigenes</name>
    <name type="synonym">Saccharothrix aerocolonigenes</name>
    <dbReference type="NCBI Taxonomy" id="68170"/>
    <lineage>
        <taxon>Bacteria</taxon>
        <taxon>Bacillati</taxon>
        <taxon>Actinomycetota</taxon>
        <taxon>Actinomycetes</taxon>
        <taxon>Pseudonocardiales</taxon>
        <taxon>Pseudonocardiaceae</taxon>
        <taxon>Lentzea</taxon>
    </lineage>
</organism>
<feature type="domain" description="Knr4/Smi1-like" evidence="1">
    <location>
        <begin position="2"/>
        <end position="113"/>
    </location>
</feature>
<name>A0A0F0H6Z4_LENAE</name>
<evidence type="ECO:0000259" key="1">
    <source>
        <dbReference type="Pfam" id="PF09346"/>
    </source>
</evidence>
<dbReference type="InterPro" id="IPR018958">
    <property type="entry name" value="Knr4/Smi1-like_dom"/>
</dbReference>
<dbReference type="Proteomes" id="UP000033393">
    <property type="component" value="Unassembled WGS sequence"/>
</dbReference>
<sequence length="154" mass="17046">MAFPADLVALWRQDGIDAGWWLPPECGFALEEPDEALATWAILLQVAEEEDPDDPMWPDRFTPDLFPIAMNSGGDSLVVDLRPGEHRGAVHFWDHEEWGLDEPLWPGVGAMLADIADALEAGGPALTWHAARGGRQRPCAPIVNHQNEFEGWQS</sequence>
<keyword evidence="3" id="KW-1185">Reference proteome</keyword>
<dbReference type="Pfam" id="PF09346">
    <property type="entry name" value="SMI1_KNR4"/>
    <property type="match status" value="1"/>
</dbReference>
<evidence type="ECO:0000313" key="3">
    <source>
        <dbReference type="Proteomes" id="UP000033393"/>
    </source>
</evidence>
<evidence type="ECO:0000313" key="2">
    <source>
        <dbReference type="EMBL" id="KJK49393.1"/>
    </source>
</evidence>
<dbReference type="PATRIC" id="fig|68170.10.peg.2731"/>
<protein>
    <recommendedName>
        <fullName evidence="1">Knr4/Smi1-like domain-containing protein</fullName>
    </recommendedName>
</protein>
<proteinExistence type="predicted"/>